<evidence type="ECO:0000313" key="4">
    <source>
        <dbReference type="Proteomes" id="UP001501237"/>
    </source>
</evidence>
<gene>
    <name evidence="3" type="ORF">GCM10010468_03020</name>
</gene>
<reference evidence="4" key="1">
    <citation type="journal article" date="2019" name="Int. J. Syst. Evol. Microbiol.">
        <title>The Global Catalogue of Microorganisms (GCM) 10K type strain sequencing project: providing services to taxonomists for standard genome sequencing and annotation.</title>
        <authorList>
            <consortium name="The Broad Institute Genomics Platform"/>
            <consortium name="The Broad Institute Genome Sequencing Center for Infectious Disease"/>
            <person name="Wu L."/>
            <person name="Ma J."/>
        </authorList>
    </citation>
    <scope>NUCLEOTIDE SEQUENCE [LARGE SCALE GENOMIC DNA]</scope>
    <source>
        <strain evidence="4">JCM 9377</strain>
    </source>
</reference>
<evidence type="ECO:0000313" key="3">
    <source>
        <dbReference type="EMBL" id="GAA3193627.1"/>
    </source>
</evidence>
<evidence type="ECO:0000256" key="2">
    <source>
        <dbReference type="ARBA" id="ARBA00022801"/>
    </source>
</evidence>
<proteinExistence type="inferred from homology"/>
<dbReference type="Pfam" id="PF13279">
    <property type="entry name" value="4HBT_2"/>
    <property type="match status" value="1"/>
</dbReference>
<dbReference type="InterPro" id="IPR050563">
    <property type="entry name" value="4-hydroxybenzoyl-CoA_TE"/>
</dbReference>
<dbReference type="EMBL" id="BAAAUV010000001">
    <property type="protein sequence ID" value="GAA3193627.1"/>
    <property type="molecule type" value="Genomic_DNA"/>
</dbReference>
<name>A0ABP6PX47_9ACTN</name>
<keyword evidence="2" id="KW-0378">Hydrolase</keyword>
<dbReference type="PANTHER" id="PTHR31793:SF27">
    <property type="entry name" value="NOVEL THIOESTERASE SUPERFAMILY DOMAIN AND SAPOSIN A-TYPE DOMAIN CONTAINING PROTEIN (0610012H03RIK)"/>
    <property type="match status" value="1"/>
</dbReference>
<dbReference type="RefSeq" id="WP_344821300.1">
    <property type="nucleotide sequence ID" value="NZ_BAAAUV010000001.1"/>
</dbReference>
<dbReference type="PANTHER" id="PTHR31793">
    <property type="entry name" value="4-HYDROXYBENZOYL-COA THIOESTERASE FAMILY MEMBER"/>
    <property type="match status" value="1"/>
</dbReference>
<sequence>MGYLYWEDVPTRWNDNDCYGHMNNVVHYAMMDTAVNSWMIREAGFDPIRGDAIGMCVASSCQYLAEAAYPDVIRVGLRVGKLGNSSVKWEIGLHKGETLIAEGEFTHVFVDRTSRRPVPIAGALRDAMQKLVVA</sequence>
<comment type="caution">
    <text evidence="3">The sequence shown here is derived from an EMBL/GenBank/DDBJ whole genome shotgun (WGS) entry which is preliminary data.</text>
</comment>
<dbReference type="InterPro" id="IPR029069">
    <property type="entry name" value="HotDog_dom_sf"/>
</dbReference>
<dbReference type="SUPFAM" id="SSF54637">
    <property type="entry name" value="Thioesterase/thiol ester dehydrase-isomerase"/>
    <property type="match status" value="1"/>
</dbReference>
<dbReference type="Gene3D" id="3.10.129.10">
    <property type="entry name" value="Hotdog Thioesterase"/>
    <property type="match status" value="1"/>
</dbReference>
<organism evidence="3 4">
    <name type="scientific">Actinocorallia longicatena</name>
    <dbReference type="NCBI Taxonomy" id="111803"/>
    <lineage>
        <taxon>Bacteria</taxon>
        <taxon>Bacillati</taxon>
        <taxon>Actinomycetota</taxon>
        <taxon>Actinomycetes</taxon>
        <taxon>Streptosporangiales</taxon>
        <taxon>Thermomonosporaceae</taxon>
        <taxon>Actinocorallia</taxon>
    </lineage>
</organism>
<evidence type="ECO:0000256" key="1">
    <source>
        <dbReference type="ARBA" id="ARBA00005953"/>
    </source>
</evidence>
<comment type="similarity">
    <text evidence="1">Belongs to the 4-hydroxybenzoyl-CoA thioesterase family.</text>
</comment>
<keyword evidence="4" id="KW-1185">Reference proteome</keyword>
<protein>
    <submittedName>
        <fullName evidence="3">Thioesterase family protein</fullName>
    </submittedName>
</protein>
<dbReference type="Proteomes" id="UP001501237">
    <property type="component" value="Unassembled WGS sequence"/>
</dbReference>
<accession>A0ABP6PX47</accession>
<dbReference type="CDD" id="cd00586">
    <property type="entry name" value="4HBT"/>
    <property type="match status" value="1"/>
</dbReference>